<dbReference type="RefSeq" id="WP_108785658.1">
    <property type="nucleotide sequence ID" value="NZ_ONZG01000002.1"/>
</dbReference>
<protein>
    <recommendedName>
        <fullName evidence="3">DUF4034 domain-containing protein</fullName>
    </recommendedName>
</protein>
<organism evidence="1 2">
    <name type="scientific">Falsiruegeria mediterranea M17</name>
    <dbReference type="NCBI Taxonomy" id="1200281"/>
    <lineage>
        <taxon>Bacteria</taxon>
        <taxon>Pseudomonadati</taxon>
        <taxon>Pseudomonadota</taxon>
        <taxon>Alphaproteobacteria</taxon>
        <taxon>Rhodobacterales</taxon>
        <taxon>Roseobacteraceae</taxon>
        <taxon>Falsiruegeria</taxon>
    </lineage>
</organism>
<proteinExistence type="predicted"/>
<evidence type="ECO:0008006" key="3">
    <source>
        <dbReference type="Google" id="ProtNLM"/>
    </source>
</evidence>
<accession>A0A2R8C4K5</accession>
<gene>
    <name evidence="1" type="ORF">TRM7615_00844</name>
</gene>
<dbReference type="EMBL" id="ONZG01000002">
    <property type="protein sequence ID" value="SPJ27360.1"/>
    <property type="molecule type" value="Genomic_DNA"/>
</dbReference>
<dbReference type="Proteomes" id="UP000244898">
    <property type="component" value="Unassembled WGS sequence"/>
</dbReference>
<evidence type="ECO:0000313" key="1">
    <source>
        <dbReference type="EMBL" id="SPJ27360.1"/>
    </source>
</evidence>
<name>A0A2R8C4K5_9RHOB</name>
<reference evidence="2" key="1">
    <citation type="submission" date="2018-03" db="EMBL/GenBank/DDBJ databases">
        <authorList>
            <person name="Rodrigo-Torres L."/>
            <person name="Arahal R. D."/>
            <person name="Lucena T."/>
        </authorList>
    </citation>
    <scope>NUCLEOTIDE SEQUENCE [LARGE SCALE GENOMIC DNA]</scope>
    <source>
        <strain evidence="2">CECT 7615</strain>
    </source>
</reference>
<sequence>MFYRPRFVSRHLLPHLAGLFSNRRLAPDTTPPIAPKREPFRAEDWLSIPVANRSVGEVFTREQQNRGQFLTRQDRWDELAAEMAAADTARKVAPNGTPVADLLAYGARSDVIQAVEHALAEEVPANAASLTEGISGLEEVLKDHPGDAMLTAVVALTHIDVGWAWRGTGWDSIVPRLNRERCAAHFDRAADLLTPFADETRSSPFLMAARCALFAGRRIKNARIADEYERLIDLAPSNQRHMRAMGTQLLPRWFGSYEELELEARRTASRTQDIWGAGGYTWVYFDAIAMDEEACARVDVGFFVDGLRDIIKARPEQEMVNLLAAYCAVALRNGMGLDEGADFVRAQICSNDRWLIRDHMTEIHPLIWAHAADGFDNNARITSPSRFAARGRADALHVIAHLFRDEISRGLRVTFTPDGPRVEA</sequence>
<keyword evidence="2" id="KW-1185">Reference proteome</keyword>
<evidence type="ECO:0000313" key="2">
    <source>
        <dbReference type="Proteomes" id="UP000244898"/>
    </source>
</evidence>
<dbReference type="OrthoDB" id="7734559at2"/>
<dbReference type="AlphaFoldDB" id="A0A2R8C4K5"/>